<name>A0A0J1EEI0_RHOIS</name>
<dbReference type="PATRIC" id="fig|595434.4.peg.4069"/>
<accession>A0A0J1EEI0</accession>
<gene>
    <name evidence="2" type="ORF">RISK_004291</name>
</gene>
<evidence type="ECO:0000256" key="1">
    <source>
        <dbReference type="SAM" id="MobiDB-lite"/>
    </source>
</evidence>
<evidence type="ECO:0000313" key="2">
    <source>
        <dbReference type="EMBL" id="KLU03884.1"/>
    </source>
</evidence>
<comment type="caution">
    <text evidence="2">The sequence shown here is derived from an EMBL/GenBank/DDBJ whole genome shotgun (WGS) entry which is preliminary data.</text>
</comment>
<proteinExistence type="predicted"/>
<feature type="region of interest" description="Disordered" evidence="1">
    <location>
        <begin position="1"/>
        <end position="32"/>
    </location>
</feature>
<dbReference type="Proteomes" id="UP000036367">
    <property type="component" value="Unassembled WGS sequence"/>
</dbReference>
<protein>
    <submittedName>
        <fullName evidence="2">Uncharacterized protein</fullName>
    </submittedName>
</protein>
<organism evidence="2 3">
    <name type="scientific">Rhodopirellula islandica</name>
    <dbReference type="NCBI Taxonomy" id="595434"/>
    <lineage>
        <taxon>Bacteria</taxon>
        <taxon>Pseudomonadati</taxon>
        <taxon>Planctomycetota</taxon>
        <taxon>Planctomycetia</taxon>
        <taxon>Pirellulales</taxon>
        <taxon>Pirellulaceae</taxon>
        <taxon>Rhodopirellula</taxon>
    </lineage>
</organism>
<sequence length="52" mass="5260">MEAPPPDPAAAGGACSALRSQAEPGNEKSLLHKTDVPGVTWDALHAAPNLQA</sequence>
<dbReference type="STRING" id="595434.RISK_004291"/>
<keyword evidence="3" id="KW-1185">Reference proteome</keyword>
<reference evidence="2" key="1">
    <citation type="submission" date="2015-05" db="EMBL/GenBank/DDBJ databases">
        <title>Permanent draft genome of Rhodopirellula islandicus K833.</title>
        <authorList>
            <person name="Kizina J."/>
            <person name="Richter M."/>
            <person name="Glockner F.O."/>
            <person name="Harder J."/>
        </authorList>
    </citation>
    <scope>NUCLEOTIDE SEQUENCE [LARGE SCALE GENOMIC DNA]</scope>
    <source>
        <strain evidence="2">K833</strain>
    </source>
</reference>
<dbReference type="EMBL" id="LECT01000031">
    <property type="protein sequence ID" value="KLU03884.1"/>
    <property type="molecule type" value="Genomic_DNA"/>
</dbReference>
<evidence type="ECO:0000313" key="3">
    <source>
        <dbReference type="Proteomes" id="UP000036367"/>
    </source>
</evidence>
<dbReference type="AlphaFoldDB" id="A0A0J1EEI0"/>